<evidence type="ECO:0000313" key="3">
    <source>
        <dbReference type="Proteomes" id="UP001161017"/>
    </source>
</evidence>
<dbReference type="Proteomes" id="UP001161017">
    <property type="component" value="Unassembled WGS sequence"/>
</dbReference>
<feature type="compositionally biased region" description="Basic residues" evidence="1">
    <location>
        <begin position="1"/>
        <end position="10"/>
    </location>
</feature>
<evidence type="ECO:0000256" key="1">
    <source>
        <dbReference type="SAM" id="MobiDB-lite"/>
    </source>
</evidence>
<reference evidence="2" key="1">
    <citation type="journal article" date="2023" name="Genome Biol. Evol.">
        <title>First Whole Genome Sequence and Flow Cytometry Genome Size Data for the Lichen-Forming Fungus Ramalina farinacea (Ascomycota).</title>
        <authorList>
            <person name="Llewellyn T."/>
            <person name="Mian S."/>
            <person name="Hill R."/>
            <person name="Leitch I.J."/>
            <person name="Gaya E."/>
        </authorList>
    </citation>
    <scope>NUCLEOTIDE SEQUENCE</scope>
    <source>
        <strain evidence="2">LIQ254RAFAR</strain>
    </source>
</reference>
<feature type="compositionally biased region" description="Basic and acidic residues" evidence="1">
    <location>
        <begin position="117"/>
        <end position="143"/>
    </location>
</feature>
<feature type="region of interest" description="Disordered" evidence="1">
    <location>
        <begin position="98"/>
        <end position="158"/>
    </location>
</feature>
<keyword evidence="3" id="KW-1185">Reference proteome</keyword>
<accession>A0AA43QT27</accession>
<dbReference type="AlphaFoldDB" id="A0AA43QT27"/>
<feature type="region of interest" description="Disordered" evidence="1">
    <location>
        <begin position="1"/>
        <end position="32"/>
    </location>
</feature>
<name>A0AA43QT27_9LECA</name>
<gene>
    <name evidence="2" type="ORF">OHK93_001895</name>
</gene>
<sequence length="193" mass="22322">MAPSKNKKAKAAAAAKKSEEKKPPSADAPPSEAFHAAMAEYYAQRDWFNEYKTQFWASIPEAPPNETPKIPLEKPWWDMEHEAKWENQFPGLLEQRRKKDGGVEEEELTNAFQRQMKLQEEREEEEKAEKKRVTEEKQKEREAAAASGKGKKKEVKGEEFADDDFEIVDVDGLIRRLTGQWELNVPQAFKFPK</sequence>
<dbReference type="EMBL" id="JAPUFD010000012">
    <property type="protein sequence ID" value="MDI1490691.1"/>
    <property type="molecule type" value="Genomic_DNA"/>
</dbReference>
<comment type="caution">
    <text evidence="2">The sequence shown here is derived from an EMBL/GenBank/DDBJ whole genome shotgun (WGS) entry which is preliminary data.</text>
</comment>
<protein>
    <submittedName>
        <fullName evidence="2">Uncharacterized protein</fullName>
    </submittedName>
</protein>
<proteinExistence type="predicted"/>
<organism evidence="2 3">
    <name type="scientific">Ramalina farinacea</name>
    <dbReference type="NCBI Taxonomy" id="258253"/>
    <lineage>
        <taxon>Eukaryota</taxon>
        <taxon>Fungi</taxon>
        <taxon>Dikarya</taxon>
        <taxon>Ascomycota</taxon>
        <taxon>Pezizomycotina</taxon>
        <taxon>Lecanoromycetes</taxon>
        <taxon>OSLEUM clade</taxon>
        <taxon>Lecanoromycetidae</taxon>
        <taxon>Lecanorales</taxon>
        <taxon>Lecanorineae</taxon>
        <taxon>Ramalinaceae</taxon>
        <taxon>Ramalina</taxon>
    </lineage>
</organism>
<evidence type="ECO:0000313" key="2">
    <source>
        <dbReference type="EMBL" id="MDI1490691.1"/>
    </source>
</evidence>